<organism evidence="1 2">
    <name type="scientific">Desmophyllum pertusum</name>
    <dbReference type="NCBI Taxonomy" id="174260"/>
    <lineage>
        <taxon>Eukaryota</taxon>
        <taxon>Metazoa</taxon>
        <taxon>Cnidaria</taxon>
        <taxon>Anthozoa</taxon>
        <taxon>Hexacorallia</taxon>
        <taxon>Scleractinia</taxon>
        <taxon>Caryophylliina</taxon>
        <taxon>Caryophylliidae</taxon>
        <taxon>Desmophyllum</taxon>
    </lineage>
</organism>
<dbReference type="AlphaFoldDB" id="A0A9X0CXS8"/>
<protein>
    <submittedName>
        <fullName evidence="1">Uncharacterized protein</fullName>
    </submittedName>
</protein>
<gene>
    <name evidence="1" type="ORF">OS493_029728</name>
</gene>
<evidence type="ECO:0000313" key="1">
    <source>
        <dbReference type="EMBL" id="KAJ7377369.1"/>
    </source>
</evidence>
<evidence type="ECO:0000313" key="2">
    <source>
        <dbReference type="Proteomes" id="UP001163046"/>
    </source>
</evidence>
<comment type="caution">
    <text evidence="1">The sequence shown here is derived from an EMBL/GenBank/DDBJ whole genome shotgun (WGS) entry which is preliminary data.</text>
</comment>
<dbReference type="Proteomes" id="UP001163046">
    <property type="component" value="Unassembled WGS sequence"/>
</dbReference>
<proteinExistence type="predicted"/>
<dbReference type="EMBL" id="MU826380">
    <property type="protein sequence ID" value="KAJ7377369.1"/>
    <property type="molecule type" value="Genomic_DNA"/>
</dbReference>
<accession>A0A9X0CXS8</accession>
<reference evidence="1" key="1">
    <citation type="submission" date="2023-01" db="EMBL/GenBank/DDBJ databases">
        <title>Genome assembly of the deep-sea coral Lophelia pertusa.</title>
        <authorList>
            <person name="Herrera S."/>
            <person name="Cordes E."/>
        </authorList>
    </citation>
    <scope>NUCLEOTIDE SEQUENCE</scope>
    <source>
        <strain evidence="1">USNM1676648</strain>
        <tissue evidence="1">Polyp</tissue>
    </source>
</reference>
<name>A0A9X0CXS8_9CNID</name>
<sequence>MTLNLSPRLKEHQSPNCSLNKLQRRHRHRNPRNHLMQVSCVQAPVLCHALRRVNGPAVSPFLAQPAPVAQQPFPYGAVPDNPMVRNESISALGAPSSPGLAPMEPPTCPAPSCPDTCAPLCARSCCAGMNLLPQTWDKRAALPVEPNQYTSVSTVSHLVYRRYYVAL</sequence>
<keyword evidence="2" id="KW-1185">Reference proteome</keyword>